<dbReference type="PANTHER" id="PTHR11736:SF14">
    <property type="entry name" value="NSE3 HOMOLOG, SMC5-SMC6 COMPLEX COMPONENT"/>
    <property type="match status" value="1"/>
</dbReference>
<gene>
    <name evidence="2" type="ORF">RUM44_009103</name>
</gene>
<keyword evidence="3" id="KW-1185">Reference proteome</keyword>
<dbReference type="Proteomes" id="UP001359485">
    <property type="component" value="Unassembled WGS sequence"/>
</dbReference>
<reference evidence="2 3" key="1">
    <citation type="submission" date="2023-09" db="EMBL/GenBank/DDBJ databases">
        <title>Genomes of two closely related lineages of the louse Polyplax serrata with different host specificities.</title>
        <authorList>
            <person name="Martinu J."/>
            <person name="Tarabai H."/>
            <person name="Stefka J."/>
            <person name="Hypsa V."/>
        </authorList>
    </citation>
    <scope>NUCLEOTIDE SEQUENCE [LARGE SCALE GENOMIC DNA]</scope>
    <source>
        <strain evidence="2">98ZLc_SE</strain>
    </source>
</reference>
<dbReference type="EMBL" id="JAWJWF010000045">
    <property type="protein sequence ID" value="KAK6626627.1"/>
    <property type="molecule type" value="Genomic_DNA"/>
</dbReference>
<dbReference type="InterPro" id="IPR002190">
    <property type="entry name" value="MHD_dom"/>
</dbReference>
<dbReference type="InterPro" id="IPR037445">
    <property type="entry name" value="MAGE"/>
</dbReference>
<dbReference type="Gene3D" id="1.10.10.1210">
    <property type="entry name" value="MAGE homology domain, winged helix WH2 motif"/>
    <property type="match status" value="1"/>
</dbReference>
<dbReference type="PROSITE" id="PS50838">
    <property type="entry name" value="MAGE"/>
    <property type="match status" value="1"/>
</dbReference>
<accession>A0ABR1ATF2</accession>
<dbReference type="InterPro" id="IPR041898">
    <property type="entry name" value="MAGE_WH1"/>
</dbReference>
<protein>
    <recommendedName>
        <fullName evidence="1">MAGE domain-containing protein</fullName>
    </recommendedName>
</protein>
<evidence type="ECO:0000259" key="1">
    <source>
        <dbReference type="PROSITE" id="PS50838"/>
    </source>
</evidence>
<proteinExistence type="predicted"/>
<feature type="domain" description="MAGE" evidence="1">
    <location>
        <begin position="14"/>
        <end position="197"/>
    </location>
</feature>
<evidence type="ECO:0000313" key="2">
    <source>
        <dbReference type="EMBL" id="KAK6626627.1"/>
    </source>
</evidence>
<dbReference type="InterPro" id="IPR041899">
    <property type="entry name" value="MAGE_WH2"/>
</dbReference>
<name>A0ABR1ATF2_POLSC</name>
<sequence length="235" mass="27321">MEVCIEDENHGTVESLHVNDVVKIILILDHSKKPFKQSDILKFMSDKPDRKAWPDIFKYAKDKLNEMGLTLNKTNSNSFFVSNSHSPLNFMHQYAMESEVADRTLLMLILALIFMMERPVTDAELFSHFQQLQIYSTEKPVHPYFGDVKKKLMTEFVSQLYLEKIIDKDTETIHFNWGQRAHAEVSKKSVLEFVCEIGYQGKIQPKNLVTHYAKAMEEEELHKSQEATECCEVLD</sequence>
<comment type="caution">
    <text evidence="2">The sequence shown here is derived from an EMBL/GenBank/DDBJ whole genome shotgun (WGS) entry which is preliminary data.</text>
</comment>
<dbReference type="SMART" id="SM01373">
    <property type="entry name" value="MAGE"/>
    <property type="match status" value="1"/>
</dbReference>
<dbReference type="Pfam" id="PF01454">
    <property type="entry name" value="MAGE"/>
    <property type="match status" value="1"/>
</dbReference>
<organism evidence="2 3">
    <name type="scientific">Polyplax serrata</name>
    <name type="common">Common mouse louse</name>
    <dbReference type="NCBI Taxonomy" id="468196"/>
    <lineage>
        <taxon>Eukaryota</taxon>
        <taxon>Metazoa</taxon>
        <taxon>Ecdysozoa</taxon>
        <taxon>Arthropoda</taxon>
        <taxon>Hexapoda</taxon>
        <taxon>Insecta</taxon>
        <taxon>Pterygota</taxon>
        <taxon>Neoptera</taxon>
        <taxon>Paraneoptera</taxon>
        <taxon>Psocodea</taxon>
        <taxon>Troctomorpha</taxon>
        <taxon>Phthiraptera</taxon>
        <taxon>Anoplura</taxon>
        <taxon>Polyplacidae</taxon>
        <taxon>Polyplax</taxon>
    </lineage>
</organism>
<dbReference type="PANTHER" id="PTHR11736">
    <property type="entry name" value="MELANOMA-ASSOCIATED ANTIGEN MAGE ANTIGEN"/>
    <property type="match status" value="1"/>
</dbReference>
<evidence type="ECO:0000313" key="3">
    <source>
        <dbReference type="Proteomes" id="UP001359485"/>
    </source>
</evidence>
<dbReference type="Gene3D" id="1.10.10.1200">
    <property type="entry name" value="MAGE homology domain, winged helix WH1 motif"/>
    <property type="match status" value="1"/>
</dbReference>